<protein>
    <submittedName>
        <fullName evidence="1">Uncharacterized protein</fullName>
    </submittedName>
</protein>
<evidence type="ECO:0000313" key="1">
    <source>
        <dbReference type="EMBL" id="GAI12867.1"/>
    </source>
</evidence>
<proteinExistence type="predicted"/>
<gene>
    <name evidence="1" type="ORF">S06H3_08986</name>
</gene>
<organism evidence="1">
    <name type="scientific">marine sediment metagenome</name>
    <dbReference type="NCBI Taxonomy" id="412755"/>
    <lineage>
        <taxon>unclassified sequences</taxon>
        <taxon>metagenomes</taxon>
        <taxon>ecological metagenomes</taxon>
    </lineage>
</organism>
<accession>X1L0K0</accession>
<dbReference type="AlphaFoldDB" id="X1L0K0"/>
<reference evidence="1" key="1">
    <citation type="journal article" date="2014" name="Front. Microbiol.">
        <title>High frequency of phylogenetically diverse reductive dehalogenase-homologous genes in deep subseafloor sedimentary metagenomes.</title>
        <authorList>
            <person name="Kawai M."/>
            <person name="Futagami T."/>
            <person name="Toyoda A."/>
            <person name="Takaki Y."/>
            <person name="Nishi S."/>
            <person name="Hori S."/>
            <person name="Arai W."/>
            <person name="Tsubouchi T."/>
            <person name="Morono Y."/>
            <person name="Uchiyama I."/>
            <person name="Ito T."/>
            <person name="Fujiyama A."/>
            <person name="Inagaki F."/>
            <person name="Takami H."/>
        </authorList>
    </citation>
    <scope>NUCLEOTIDE SEQUENCE</scope>
    <source>
        <strain evidence="1">Expedition CK06-06</strain>
    </source>
</reference>
<sequence>MRNKSVGVGVIGFDHWYWAYSAAYSVMVNPKMRLVGIWELLPMED</sequence>
<comment type="caution">
    <text evidence="1">The sequence shown here is derived from an EMBL/GenBank/DDBJ whole genome shotgun (WGS) entry which is preliminary data.</text>
</comment>
<dbReference type="EMBL" id="BARV01003878">
    <property type="protein sequence ID" value="GAI12867.1"/>
    <property type="molecule type" value="Genomic_DNA"/>
</dbReference>
<name>X1L0K0_9ZZZZ</name>